<feature type="binding site" evidence="18">
    <location>
        <position position="247"/>
    </location>
    <ligand>
        <name>ATP</name>
        <dbReference type="ChEBI" id="CHEBI:30616"/>
    </ligand>
</feature>
<comment type="catalytic activity">
    <reaction evidence="17 19">
        <text>L-threonyl-[receptor-protein] + ATP = O-phospho-L-threonyl-[receptor-protein] + ADP + H(+)</text>
        <dbReference type="Rhea" id="RHEA:44880"/>
        <dbReference type="Rhea" id="RHEA-COMP:11024"/>
        <dbReference type="Rhea" id="RHEA-COMP:11025"/>
        <dbReference type="ChEBI" id="CHEBI:15378"/>
        <dbReference type="ChEBI" id="CHEBI:30013"/>
        <dbReference type="ChEBI" id="CHEBI:30616"/>
        <dbReference type="ChEBI" id="CHEBI:61977"/>
        <dbReference type="ChEBI" id="CHEBI:456216"/>
        <dbReference type="EC" id="2.7.11.30"/>
    </reaction>
</comment>
<evidence type="ECO:0000256" key="20">
    <source>
        <dbReference type="SAM" id="SignalP"/>
    </source>
</evidence>
<dbReference type="Gene3D" id="2.10.60.10">
    <property type="entry name" value="CD59"/>
    <property type="match status" value="1"/>
</dbReference>
<evidence type="ECO:0000256" key="2">
    <source>
        <dbReference type="ARBA" id="ARBA00009605"/>
    </source>
</evidence>
<reference evidence="23" key="2">
    <citation type="submission" date="2020-06" db="EMBL/GenBank/DDBJ databases">
        <authorList>
            <person name="Sheffer M."/>
        </authorList>
    </citation>
    <scope>NUCLEOTIDE SEQUENCE</scope>
</reference>
<evidence type="ECO:0000256" key="1">
    <source>
        <dbReference type="ARBA" id="ARBA00004479"/>
    </source>
</evidence>
<comment type="similarity">
    <text evidence="2 19">Belongs to the protein kinase superfamily. TKL Ser/Thr protein kinase family. TGFB receptor subfamily.</text>
</comment>
<keyword evidence="11 19" id="KW-0460">Magnesium</keyword>
<dbReference type="GO" id="GO:0070724">
    <property type="term" value="C:BMP receptor complex"/>
    <property type="evidence" value="ECO:0007669"/>
    <property type="project" value="TreeGrafter"/>
</dbReference>
<dbReference type="SUPFAM" id="SSF57302">
    <property type="entry name" value="Snake toxin-like"/>
    <property type="match status" value="1"/>
</dbReference>
<dbReference type="PANTHER" id="PTHR23255:SF72">
    <property type="entry name" value="RECEPTOR PROTEIN SERINE_THREONINE KINASE"/>
    <property type="match status" value="1"/>
</dbReference>
<evidence type="ECO:0000256" key="19">
    <source>
        <dbReference type="RuleBase" id="RU361271"/>
    </source>
</evidence>
<feature type="signal peptide" evidence="20">
    <location>
        <begin position="1"/>
        <end position="24"/>
    </location>
</feature>
<dbReference type="CDD" id="cd23600">
    <property type="entry name" value="TFP_LU_ECD_Sax"/>
    <property type="match status" value="1"/>
</dbReference>
<dbReference type="FunFam" id="3.30.200.20:FF:000064">
    <property type="entry name" value="Receptor protein serine/threonine kinase"/>
    <property type="match status" value="1"/>
</dbReference>
<evidence type="ECO:0000313" key="23">
    <source>
        <dbReference type="EMBL" id="KAF8792067.1"/>
    </source>
</evidence>
<sequence>MFCRMVQQIILFSLVVLFLNRVQGITSKNSSRYFCYFCDGDCDRPASCDNALVCYTYSVVDVHGYHTHKKGCLDKKDVEHFVCKTNTFASDKKNGPQFSGICCHGDFCNNGSFPILTSRHFSEENDPTTDRFTINMVIGLIVLIGLCGIIGMILGLMKYCHKRRMASLIGHNDLEHFYHDDLRATAAGDSTLKEIFEHSITSGSGSGVPLIIQRTLARQIALAECIGKGRYGEVWRGVWHGENVAVKIFFSRDEASWARETEIYSTMNVYHENVLGFMGSDVTSVNSCTQMWLITHYHERGSLYDYLNLHTITHQQMMILVLSAASGINHLHTELFGTEGKPAIAHRDLKTKNILVKLNGTCVIADFGLAVTHTRASGSTNVPENYRVGTKRYMAPEVLEEKLNVSVFESYRRADMYAFGLILWEVCLRCLTGGIAEDYHPPYYDCVPSDPSFEEMRKVVCVDQQRPAIPNRWSSDMTLSAMTKLMKECWHHNPSARLTSLRVKKSLTKIAAADPRIRLNY</sequence>
<keyword evidence="15" id="KW-0325">Glycoprotein</keyword>
<evidence type="ECO:0000259" key="21">
    <source>
        <dbReference type="PROSITE" id="PS50011"/>
    </source>
</evidence>
<dbReference type="Proteomes" id="UP000807504">
    <property type="component" value="Unassembled WGS sequence"/>
</dbReference>
<dbReference type="EC" id="2.7.11.30" evidence="19"/>
<name>A0A8T0FLI3_ARGBR</name>
<evidence type="ECO:0000256" key="13">
    <source>
        <dbReference type="ARBA" id="ARBA00023136"/>
    </source>
</evidence>
<dbReference type="SMART" id="SM00220">
    <property type="entry name" value="S_TKc"/>
    <property type="match status" value="1"/>
</dbReference>
<evidence type="ECO:0000256" key="11">
    <source>
        <dbReference type="ARBA" id="ARBA00022842"/>
    </source>
</evidence>
<dbReference type="Gene3D" id="3.30.200.20">
    <property type="entry name" value="Phosphorylase Kinase, domain 1"/>
    <property type="match status" value="1"/>
</dbReference>
<feature type="transmembrane region" description="Helical" evidence="19">
    <location>
        <begin position="132"/>
        <end position="157"/>
    </location>
</feature>
<dbReference type="PRINTS" id="PR00653">
    <property type="entry name" value="ACTIVIN2R"/>
</dbReference>
<dbReference type="InterPro" id="IPR000333">
    <property type="entry name" value="TGFB_receptor"/>
</dbReference>
<keyword evidence="4 19" id="KW-0808">Transferase</keyword>
<dbReference type="SUPFAM" id="SSF56112">
    <property type="entry name" value="Protein kinase-like (PK-like)"/>
    <property type="match status" value="1"/>
</dbReference>
<evidence type="ECO:0000313" key="24">
    <source>
        <dbReference type="Proteomes" id="UP000807504"/>
    </source>
</evidence>
<dbReference type="EMBL" id="JABXBU010000003">
    <property type="protein sequence ID" value="KAF8792067.1"/>
    <property type="molecule type" value="Genomic_DNA"/>
</dbReference>
<dbReference type="FunFam" id="1.10.510.10:FF:000018">
    <property type="entry name" value="Receptor protein serine/threonine kinase"/>
    <property type="match status" value="1"/>
</dbReference>
<dbReference type="AlphaFoldDB" id="A0A8T0FLI3"/>
<dbReference type="InterPro" id="IPR045860">
    <property type="entry name" value="Snake_toxin-like_sf"/>
</dbReference>
<evidence type="ECO:0000256" key="10">
    <source>
        <dbReference type="ARBA" id="ARBA00022840"/>
    </source>
</evidence>
<evidence type="ECO:0000256" key="4">
    <source>
        <dbReference type="ARBA" id="ARBA00022679"/>
    </source>
</evidence>
<dbReference type="PROSITE" id="PS00108">
    <property type="entry name" value="PROTEIN_KINASE_ST"/>
    <property type="match status" value="1"/>
</dbReference>
<dbReference type="Pfam" id="PF07714">
    <property type="entry name" value="PK_Tyr_Ser-Thr"/>
    <property type="match status" value="1"/>
</dbReference>
<feature type="domain" description="GS" evidence="22">
    <location>
        <begin position="190"/>
        <end position="219"/>
    </location>
</feature>
<feature type="domain" description="Protein kinase" evidence="21">
    <location>
        <begin position="220"/>
        <end position="517"/>
    </location>
</feature>
<dbReference type="InterPro" id="IPR001245">
    <property type="entry name" value="Ser-Thr/Tyr_kinase_cat_dom"/>
</dbReference>
<keyword evidence="13 19" id="KW-0472">Membrane</keyword>
<dbReference type="InterPro" id="IPR008271">
    <property type="entry name" value="Ser/Thr_kinase_AS"/>
</dbReference>
<organism evidence="23 24">
    <name type="scientific">Argiope bruennichi</name>
    <name type="common">Wasp spider</name>
    <name type="synonym">Aranea bruennichi</name>
    <dbReference type="NCBI Taxonomy" id="94029"/>
    <lineage>
        <taxon>Eukaryota</taxon>
        <taxon>Metazoa</taxon>
        <taxon>Ecdysozoa</taxon>
        <taxon>Arthropoda</taxon>
        <taxon>Chelicerata</taxon>
        <taxon>Arachnida</taxon>
        <taxon>Araneae</taxon>
        <taxon>Araneomorphae</taxon>
        <taxon>Entelegynae</taxon>
        <taxon>Araneoidea</taxon>
        <taxon>Araneidae</taxon>
        <taxon>Argiope</taxon>
    </lineage>
</organism>
<keyword evidence="10 18" id="KW-0067">ATP-binding</keyword>
<evidence type="ECO:0000256" key="8">
    <source>
        <dbReference type="ARBA" id="ARBA00022741"/>
    </source>
</evidence>
<keyword evidence="3 19" id="KW-0723">Serine/threonine-protein kinase</keyword>
<comment type="subcellular location">
    <subcellularLocation>
        <location evidence="1 19">Membrane</location>
        <topology evidence="1 19">Single-pass type I membrane protein</topology>
    </subcellularLocation>
</comment>
<evidence type="ECO:0000256" key="15">
    <source>
        <dbReference type="ARBA" id="ARBA00023180"/>
    </source>
</evidence>
<feature type="chain" id="PRO_5035940623" description="Serine/threonine-protein kinase receptor" evidence="20">
    <location>
        <begin position="25"/>
        <end position="521"/>
    </location>
</feature>
<dbReference type="PROSITE" id="PS50011">
    <property type="entry name" value="PROTEIN_KINASE_DOM"/>
    <property type="match status" value="1"/>
</dbReference>
<dbReference type="GO" id="GO:0006950">
    <property type="term" value="P:response to stress"/>
    <property type="evidence" value="ECO:0007669"/>
    <property type="project" value="UniProtKB-ARBA"/>
</dbReference>
<evidence type="ECO:0000256" key="9">
    <source>
        <dbReference type="ARBA" id="ARBA00022777"/>
    </source>
</evidence>
<keyword evidence="8 18" id="KW-0547">Nucleotide-binding</keyword>
<comment type="catalytic activity">
    <reaction evidence="16">
        <text>L-seryl-[receptor-protein] + ATP = O-phospho-L-seryl-[receptor-protein] + ADP + H(+)</text>
        <dbReference type="Rhea" id="RHEA:18673"/>
        <dbReference type="Rhea" id="RHEA-COMP:11022"/>
        <dbReference type="Rhea" id="RHEA-COMP:11023"/>
        <dbReference type="ChEBI" id="CHEBI:15378"/>
        <dbReference type="ChEBI" id="CHEBI:29999"/>
        <dbReference type="ChEBI" id="CHEBI:30616"/>
        <dbReference type="ChEBI" id="CHEBI:83421"/>
        <dbReference type="ChEBI" id="CHEBI:456216"/>
        <dbReference type="EC" id="2.7.11.30"/>
    </reaction>
</comment>
<gene>
    <name evidence="23" type="ORF">HNY73_003713</name>
</gene>
<dbReference type="Pfam" id="PF01064">
    <property type="entry name" value="Activin_recp"/>
    <property type="match status" value="1"/>
</dbReference>
<dbReference type="InterPro" id="IPR000472">
    <property type="entry name" value="Activin_recp"/>
</dbReference>
<dbReference type="InterPro" id="IPR000719">
    <property type="entry name" value="Prot_kinase_dom"/>
</dbReference>
<evidence type="ECO:0000259" key="22">
    <source>
        <dbReference type="PROSITE" id="PS51256"/>
    </source>
</evidence>
<dbReference type="Pfam" id="PF08515">
    <property type="entry name" value="TGF_beta_GS"/>
    <property type="match status" value="1"/>
</dbReference>
<dbReference type="PANTHER" id="PTHR23255">
    <property type="entry name" value="TRANSFORMING GROWTH FACTOR-BETA RECEPTOR TYPE I AND II"/>
    <property type="match status" value="1"/>
</dbReference>
<comment type="caution">
    <text evidence="23">The sequence shown here is derived from an EMBL/GenBank/DDBJ whole genome shotgun (WGS) entry which is preliminary data.</text>
</comment>
<dbReference type="PROSITE" id="PS51256">
    <property type="entry name" value="GS"/>
    <property type="match status" value="1"/>
</dbReference>
<keyword evidence="5 19" id="KW-0812">Transmembrane</keyword>
<evidence type="ECO:0000256" key="16">
    <source>
        <dbReference type="ARBA" id="ARBA00047681"/>
    </source>
</evidence>
<accession>A0A8T0FLI3</accession>
<evidence type="ECO:0000256" key="17">
    <source>
        <dbReference type="ARBA" id="ARBA00048773"/>
    </source>
</evidence>
<keyword evidence="9 19" id="KW-0418">Kinase</keyword>
<protein>
    <recommendedName>
        <fullName evidence="19">Serine/threonine-protein kinase receptor</fullName>
        <ecNumber evidence="19">2.7.11.30</ecNumber>
    </recommendedName>
</protein>
<keyword evidence="7 20" id="KW-0732">Signal</keyword>
<evidence type="ECO:0000256" key="6">
    <source>
        <dbReference type="ARBA" id="ARBA00022723"/>
    </source>
</evidence>
<evidence type="ECO:0000256" key="12">
    <source>
        <dbReference type="ARBA" id="ARBA00022989"/>
    </source>
</evidence>
<dbReference type="PROSITE" id="PS00107">
    <property type="entry name" value="PROTEIN_KINASE_ATP"/>
    <property type="match status" value="1"/>
</dbReference>
<comment type="cofactor">
    <cofactor evidence="19">
        <name>Mg(2+)</name>
        <dbReference type="ChEBI" id="CHEBI:18420"/>
    </cofactor>
    <cofactor evidence="19">
        <name>Mn(2+)</name>
        <dbReference type="ChEBI" id="CHEBI:29035"/>
    </cofactor>
</comment>
<keyword evidence="14 19" id="KW-0675">Receptor</keyword>
<evidence type="ECO:0000256" key="3">
    <source>
        <dbReference type="ARBA" id="ARBA00022527"/>
    </source>
</evidence>
<keyword evidence="19" id="KW-0464">Manganese</keyword>
<dbReference type="GO" id="GO:0005524">
    <property type="term" value="F:ATP binding"/>
    <property type="evidence" value="ECO:0007669"/>
    <property type="project" value="UniProtKB-UniRule"/>
</dbReference>
<dbReference type="InterPro" id="IPR017441">
    <property type="entry name" value="Protein_kinase_ATP_BS"/>
</dbReference>
<dbReference type="GO" id="GO:0071363">
    <property type="term" value="P:cellular response to growth factor stimulus"/>
    <property type="evidence" value="ECO:0007669"/>
    <property type="project" value="TreeGrafter"/>
</dbReference>
<proteinExistence type="inferred from homology"/>
<dbReference type="GO" id="GO:0004675">
    <property type="term" value="F:transmembrane receptor protein serine/threonine kinase activity"/>
    <property type="evidence" value="ECO:0007669"/>
    <property type="project" value="UniProtKB-EC"/>
</dbReference>
<evidence type="ECO:0000256" key="5">
    <source>
        <dbReference type="ARBA" id="ARBA00022692"/>
    </source>
</evidence>
<evidence type="ECO:0000256" key="18">
    <source>
        <dbReference type="PROSITE-ProRule" id="PRU10141"/>
    </source>
</evidence>
<keyword evidence="6 19" id="KW-0479">Metal-binding</keyword>
<keyword evidence="24" id="KW-1185">Reference proteome</keyword>
<evidence type="ECO:0000256" key="7">
    <source>
        <dbReference type="ARBA" id="ARBA00022729"/>
    </source>
</evidence>
<reference evidence="23" key="1">
    <citation type="journal article" date="2020" name="bioRxiv">
        <title>Chromosome-level reference genome of the European wasp spider Argiope bruennichi: a resource for studies on range expansion and evolutionary adaptation.</title>
        <authorList>
            <person name="Sheffer M.M."/>
            <person name="Hoppe A."/>
            <person name="Krehenwinkel H."/>
            <person name="Uhl G."/>
            <person name="Kuss A.W."/>
            <person name="Jensen L."/>
            <person name="Jensen C."/>
            <person name="Gillespie R.G."/>
            <person name="Hoff K.J."/>
            <person name="Prost S."/>
        </authorList>
    </citation>
    <scope>NUCLEOTIDE SEQUENCE</scope>
</reference>
<dbReference type="InterPro" id="IPR003605">
    <property type="entry name" value="GS_dom"/>
</dbReference>
<dbReference type="InterPro" id="IPR011009">
    <property type="entry name" value="Kinase-like_dom_sf"/>
</dbReference>
<evidence type="ECO:0000256" key="14">
    <source>
        <dbReference type="ARBA" id="ARBA00023170"/>
    </source>
</evidence>
<dbReference type="GO" id="GO:0046872">
    <property type="term" value="F:metal ion binding"/>
    <property type="evidence" value="ECO:0007669"/>
    <property type="project" value="UniProtKB-KW"/>
</dbReference>
<keyword evidence="12 19" id="KW-1133">Transmembrane helix</keyword>
<dbReference type="Gene3D" id="1.10.510.10">
    <property type="entry name" value="Transferase(Phosphotransferase) domain 1"/>
    <property type="match status" value="1"/>
</dbReference>
<dbReference type="SMART" id="SM00467">
    <property type="entry name" value="GS"/>
    <property type="match status" value="1"/>
</dbReference>